<dbReference type="EMBL" id="JAPFQN010000013">
    <property type="protein sequence ID" value="MCX2746036.1"/>
    <property type="molecule type" value="Genomic_DNA"/>
</dbReference>
<evidence type="ECO:0000313" key="3">
    <source>
        <dbReference type="Proteomes" id="UP001209885"/>
    </source>
</evidence>
<organism evidence="2 3">
    <name type="scientific">Mangrovivirga halotolerans</name>
    <dbReference type="NCBI Taxonomy" id="2993936"/>
    <lineage>
        <taxon>Bacteria</taxon>
        <taxon>Pseudomonadati</taxon>
        <taxon>Bacteroidota</taxon>
        <taxon>Cytophagia</taxon>
        <taxon>Cytophagales</taxon>
        <taxon>Mangrovivirgaceae</taxon>
        <taxon>Mangrovivirga</taxon>
    </lineage>
</organism>
<dbReference type="PANTHER" id="PTHR30212">
    <property type="entry name" value="PROTEIN YIIM"/>
    <property type="match status" value="1"/>
</dbReference>
<name>A0ABT3RW95_9BACT</name>
<dbReference type="InterPro" id="IPR011037">
    <property type="entry name" value="Pyrv_Knase-like_insert_dom_sf"/>
</dbReference>
<dbReference type="Gene3D" id="2.40.33.20">
    <property type="entry name" value="PK beta-barrel domain-like"/>
    <property type="match status" value="1"/>
</dbReference>
<dbReference type="Pfam" id="PF03473">
    <property type="entry name" value="MOSC"/>
    <property type="match status" value="1"/>
</dbReference>
<accession>A0ABT3RW95</accession>
<keyword evidence="3" id="KW-1185">Reference proteome</keyword>
<reference evidence="2 3" key="1">
    <citation type="submission" date="2022-11" db="EMBL/GenBank/DDBJ databases">
        <title>The characterization of three novel Bacteroidetes species and genomic analysis of their roles in tidal elemental geochemical cycles.</title>
        <authorList>
            <person name="Ma K."/>
        </authorList>
    </citation>
    <scope>NUCLEOTIDE SEQUENCE [LARGE SCALE GENOMIC DNA]</scope>
    <source>
        <strain evidence="2 3">M17</strain>
    </source>
</reference>
<dbReference type="SUPFAM" id="SSF50800">
    <property type="entry name" value="PK beta-barrel domain-like"/>
    <property type="match status" value="1"/>
</dbReference>
<dbReference type="InterPro" id="IPR005302">
    <property type="entry name" value="MoCF_Sase_C"/>
</dbReference>
<feature type="domain" description="MOSC" evidence="1">
    <location>
        <begin position="28"/>
        <end position="163"/>
    </location>
</feature>
<evidence type="ECO:0000313" key="2">
    <source>
        <dbReference type="EMBL" id="MCX2746036.1"/>
    </source>
</evidence>
<dbReference type="RefSeq" id="WP_266058703.1">
    <property type="nucleotide sequence ID" value="NZ_JAPFQN010000013.1"/>
</dbReference>
<dbReference type="InterPro" id="IPR052353">
    <property type="entry name" value="Benzoxazolinone_Detox_Enz"/>
</dbReference>
<dbReference type="Proteomes" id="UP001209885">
    <property type="component" value="Unassembled WGS sequence"/>
</dbReference>
<comment type="caution">
    <text evidence="2">The sequence shown here is derived from an EMBL/GenBank/DDBJ whole genome shotgun (WGS) entry which is preliminary data.</text>
</comment>
<sequence>MQLKSIFVGKPKEVPYNGEIISSGIFKKEVTGAVKVNKFNLEGDKQADLTVHGGEFKAVYAYPVEHYDYWNKKRPDLQFQPGIFGENLCVSGLLENDVNVGDRYKIGTAVFSVTIPRLPCYKLGIKMNDSKIVKDFMIAERSGFYLKVIEEGVINPGDKIELVYKDTYGLTISDLVKLYTTEKANKELLKKAIKAPSLQKDWQEKFAEKLRALS</sequence>
<evidence type="ECO:0000259" key="1">
    <source>
        <dbReference type="PROSITE" id="PS51340"/>
    </source>
</evidence>
<dbReference type="PANTHER" id="PTHR30212:SF2">
    <property type="entry name" value="PROTEIN YIIM"/>
    <property type="match status" value="1"/>
</dbReference>
<gene>
    <name evidence="2" type="ORF">OO013_19305</name>
</gene>
<protein>
    <submittedName>
        <fullName evidence="2">MOSC domain-containing protein</fullName>
    </submittedName>
</protein>
<proteinExistence type="predicted"/>
<dbReference type="PROSITE" id="PS51340">
    <property type="entry name" value="MOSC"/>
    <property type="match status" value="1"/>
</dbReference>